<dbReference type="GO" id="GO:0000786">
    <property type="term" value="C:nucleosome"/>
    <property type="evidence" value="ECO:0007669"/>
    <property type="project" value="UniProtKB-KW"/>
</dbReference>
<keyword evidence="12" id="KW-0863">Zinc-finger</keyword>
<keyword evidence="12" id="KW-0862">Zinc</keyword>
<feature type="compositionally biased region" description="Basic and acidic residues" evidence="13">
    <location>
        <begin position="387"/>
        <end position="406"/>
    </location>
</feature>
<dbReference type="GO" id="GO:0030527">
    <property type="term" value="F:structural constituent of chromatin"/>
    <property type="evidence" value="ECO:0007669"/>
    <property type="project" value="InterPro"/>
</dbReference>
<dbReference type="SMART" id="SM00414">
    <property type="entry name" value="H2A"/>
    <property type="match status" value="1"/>
</dbReference>
<dbReference type="Pfam" id="PF23057">
    <property type="entry name" value="RBD_ZCCHC3_1st"/>
    <property type="match status" value="1"/>
</dbReference>
<dbReference type="GO" id="GO:0003723">
    <property type="term" value="F:RNA binding"/>
    <property type="evidence" value="ECO:0007669"/>
    <property type="project" value="InterPro"/>
</dbReference>
<dbReference type="InterPro" id="IPR057811">
    <property type="entry name" value="RBD_ZCCHC3_2nd"/>
</dbReference>
<evidence type="ECO:0000259" key="14">
    <source>
        <dbReference type="PROSITE" id="PS50158"/>
    </source>
</evidence>
<comment type="subcellular location">
    <subcellularLocation>
        <location evidence="2">Chromosome</location>
    </subcellularLocation>
    <subcellularLocation>
        <location evidence="1">Nucleus</location>
    </subcellularLocation>
</comment>
<evidence type="ECO:0000256" key="13">
    <source>
        <dbReference type="SAM" id="MobiDB-lite"/>
    </source>
</evidence>
<dbReference type="InterPro" id="IPR036875">
    <property type="entry name" value="Znf_CCHC_sf"/>
</dbReference>
<comment type="similarity">
    <text evidence="3">Belongs to the histone H2B family.</text>
</comment>
<dbReference type="GO" id="GO:0002218">
    <property type="term" value="P:activation of innate immune response"/>
    <property type="evidence" value="ECO:0007669"/>
    <property type="project" value="InterPro"/>
</dbReference>
<dbReference type="InterPro" id="IPR032458">
    <property type="entry name" value="Histone_H2A_CS"/>
</dbReference>
<dbReference type="FunFam" id="1.10.20.10:FF:000043">
    <property type="entry name" value="Histone H2B"/>
    <property type="match status" value="1"/>
</dbReference>
<dbReference type="AlphaFoldDB" id="A0AAW0N4A5"/>
<dbReference type="GO" id="GO:0008270">
    <property type="term" value="F:zinc ion binding"/>
    <property type="evidence" value="ECO:0007669"/>
    <property type="project" value="UniProtKB-KW"/>
</dbReference>
<evidence type="ECO:0000256" key="10">
    <source>
        <dbReference type="ARBA" id="ARBA00023242"/>
    </source>
</evidence>
<dbReference type="CDD" id="cd22910">
    <property type="entry name" value="HFD_H2B"/>
    <property type="match status" value="1"/>
</dbReference>
<feature type="compositionally biased region" description="Basic and acidic residues" evidence="13">
    <location>
        <begin position="368"/>
        <end position="381"/>
    </location>
</feature>
<dbReference type="InterPro" id="IPR009072">
    <property type="entry name" value="Histone-fold"/>
</dbReference>
<dbReference type="Gene3D" id="4.10.60.10">
    <property type="entry name" value="Zinc finger, CCHC-type"/>
    <property type="match status" value="1"/>
</dbReference>
<dbReference type="PROSITE" id="PS00357">
    <property type="entry name" value="HISTONE_H2B"/>
    <property type="match status" value="1"/>
</dbReference>
<feature type="compositionally biased region" description="Basic and acidic residues" evidence="13">
    <location>
        <begin position="291"/>
        <end position="302"/>
    </location>
</feature>
<evidence type="ECO:0000256" key="9">
    <source>
        <dbReference type="ARBA" id="ARBA00023125"/>
    </source>
</evidence>
<evidence type="ECO:0000256" key="8">
    <source>
        <dbReference type="ARBA" id="ARBA00022990"/>
    </source>
</evidence>
<keyword evidence="11" id="KW-0544">Nucleosome core</keyword>
<dbReference type="InterPro" id="IPR000558">
    <property type="entry name" value="Histone_H2B"/>
</dbReference>
<dbReference type="EMBL" id="JBBPFD010000020">
    <property type="protein sequence ID" value="KAK7883999.1"/>
    <property type="molecule type" value="Genomic_DNA"/>
</dbReference>
<keyword evidence="8" id="KW-0007">Acetylation</keyword>
<organism evidence="15 16">
    <name type="scientific">Mugilogobius chulae</name>
    <name type="common">yellowstripe goby</name>
    <dbReference type="NCBI Taxonomy" id="88201"/>
    <lineage>
        <taxon>Eukaryota</taxon>
        <taxon>Metazoa</taxon>
        <taxon>Chordata</taxon>
        <taxon>Craniata</taxon>
        <taxon>Vertebrata</taxon>
        <taxon>Euteleostomi</taxon>
        <taxon>Actinopterygii</taxon>
        <taxon>Neopterygii</taxon>
        <taxon>Teleostei</taxon>
        <taxon>Neoteleostei</taxon>
        <taxon>Acanthomorphata</taxon>
        <taxon>Gobiaria</taxon>
        <taxon>Gobiiformes</taxon>
        <taxon>Gobioidei</taxon>
        <taxon>Gobiidae</taxon>
        <taxon>Gobionellinae</taxon>
        <taxon>Mugilogobius</taxon>
    </lineage>
</organism>
<dbReference type="PRINTS" id="PR00621">
    <property type="entry name" value="HISTONEH2B"/>
</dbReference>
<feature type="compositionally biased region" description="Polar residues" evidence="13">
    <location>
        <begin position="238"/>
        <end position="268"/>
    </location>
</feature>
<dbReference type="Proteomes" id="UP001460270">
    <property type="component" value="Unassembled WGS sequence"/>
</dbReference>
<evidence type="ECO:0000256" key="12">
    <source>
        <dbReference type="PROSITE-ProRule" id="PRU00047"/>
    </source>
</evidence>
<keyword evidence="16" id="KW-1185">Reference proteome</keyword>
<evidence type="ECO:0000256" key="3">
    <source>
        <dbReference type="ARBA" id="ARBA00006846"/>
    </source>
</evidence>
<comment type="caution">
    <text evidence="15">The sequence shown here is derived from an EMBL/GenBank/DDBJ whole genome shotgun (WGS) entry which is preliminary data.</text>
</comment>
<keyword evidence="5" id="KW-0158">Chromosome</keyword>
<dbReference type="GO" id="GO:0046982">
    <property type="term" value="F:protein heterodimerization activity"/>
    <property type="evidence" value="ECO:0007669"/>
    <property type="project" value="InterPro"/>
</dbReference>
<dbReference type="InterPro" id="IPR057810">
    <property type="entry name" value="RBD_ZCCHC3_1st"/>
</dbReference>
<dbReference type="SUPFAM" id="SSF47113">
    <property type="entry name" value="Histone-fold"/>
    <property type="match status" value="2"/>
</dbReference>
<keyword evidence="7" id="KW-0832">Ubl conjugation</keyword>
<dbReference type="CDD" id="cd00074">
    <property type="entry name" value="HFD_H2A"/>
    <property type="match status" value="1"/>
</dbReference>
<evidence type="ECO:0000256" key="4">
    <source>
        <dbReference type="ARBA" id="ARBA00010691"/>
    </source>
</evidence>
<dbReference type="Gene3D" id="1.10.20.10">
    <property type="entry name" value="Histone, subunit A"/>
    <property type="match status" value="2"/>
</dbReference>
<dbReference type="GO" id="GO:0003690">
    <property type="term" value="F:double-stranded DNA binding"/>
    <property type="evidence" value="ECO:0007669"/>
    <property type="project" value="InterPro"/>
</dbReference>
<reference evidence="16" key="1">
    <citation type="submission" date="2024-04" db="EMBL/GenBank/DDBJ databases">
        <title>Salinicola lusitanus LLJ914,a marine bacterium isolated from the Okinawa Trough.</title>
        <authorList>
            <person name="Li J."/>
        </authorList>
    </citation>
    <scope>NUCLEOTIDE SEQUENCE [LARGE SCALE GENOMIC DNA]</scope>
</reference>
<name>A0AAW0N4A5_9GOBI</name>
<feature type="region of interest" description="Disordered" evidence="13">
    <location>
        <begin position="238"/>
        <end position="446"/>
    </location>
</feature>
<feature type="compositionally biased region" description="Pro residues" evidence="13">
    <location>
        <begin position="348"/>
        <end position="364"/>
    </location>
</feature>
<evidence type="ECO:0000256" key="5">
    <source>
        <dbReference type="ARBA" id="ARBA00022454"/>
    </source>
</evidence>
<dbReference type="PANTHER" id="PTHR22639:SF3">
    <property type="entry name" value="ZINC FINGER CCHC DOMAIN-CONTAINING PROTEIN 3"/>
    <property type="match status" value="1"/>
</dbReference>
<dbReference type="SMART" id="SM00343">
    <property type="entry name" value="ZnF_C2HC"/>
    <property type="match status" value="3"/>
</dbReference>
<proteinExistence type="inferred from homology"/>
<dbReference type="InterPro" id="IPR042509">
    <property type="entry name" value="ZCCHC3"/>
</dbReference>
<evidence type="ECO:0000256" key="11">
    <source>
        <dbReference type="ARBA" id="ARBA00023269"/>
    </source>
</evidence>
<evidence type="ECO:0000313" key="15">
    <source>
        <dbReference type="EMBL" id="KAK7883999.1"/>
    </source>
</evidence>
<protein>
    <recommendedName>
        <fullName evidence="14">CCHC-type domain-containing protein</fullName>
    </recommendedName>
</protein>
<gene>
    <name evidence="15" type="ORF">WMY93_027122</name>
</gene>
<evidence type="ECO:0000256" key="2">
    <source>
        <dbReference type="ARBA" id="ARBA00004286"/>
    </source>
</evidence>
<feature type="domain" description="CCHC-type" evidence="14">
    <location>
        <begin position="194"/>
        <end position="208"/>
    </location>
</feature>
<evidence type="ECO:0000256" key="1">
    <source>
        <dbReference type="ARBA" id="ARBA00004123"/>
    </source>
</evidence>
<dbReference type="Pfam" id="PF23058">
    <property type="entry name" value="RBD_ZCCHC3_2nd"/>
    <property type="match status" value="1"/>
</dbReference>
<dbReference type="SMART" id="SM00427">
    <property type="entry name" value="H2B"/>
    <property type="match status" value="1"/>
</dbReference>
<feature type="compositionally biased region" description="Basic residues" evidence="13">
    <location>
        <begin position="417"/>
        <end position="444"/>
    </location>
</feature>
<dbReference type="SUPFAM" id="SSF57756">
    <property type="entry name" value="Retrovirus zinc finger-like domains"/>
    <property type="match status" value="1"/>
</dbReference>
<keyword evidence="9" id="KW-0238">DNA-binding</keyword>
<feature type="compositionally biased region" description="Pro residues" evidence="13">
    <location>
        <begin position="279"/>
        <end position="288"/>
    </location>
</feature>
<evidence type="ECO:0000256" key="7">
    <source>
        <dbReference type="ARBA" id="ARBA00022843"/>
    </source>
</evidence>
<keyword evidence="10" id="KW-0539">Nucleus</keyword>
<evidence type="ECO:0000313" key="16">
    <source>
        <dbReference type="Proteomes" id="UP001460270"/>
    </source>
</evidence>
<dbReference type="GO" id="GO:0005634">
    <property type="term" value="C:nucleus"/>
    <property type="evidence" value="ECO:0007669"/>
    <property type="project" value="UniProtKB-SubCell"/>
</dbReference>
<dbReference type="PANTHER" id="PTHR22639">
    <property type="entry name" value="GAG-RELATED PROTEIN"/>
    <property type="match status" value="1"/>
</dbReference>
<dbReference type="PROSITE" id="PS50158">
    <property type="entry name" value="ZF_CCHC"/>
    <property type="match status" value="1"/>
</dbReference>
<evidence type="ECO:0000256" key="6">
    <source>
        <dbReference type="ARBA" id="ARBA00022499"/>
    </source>
</evidence>
<comment type="similarity">
    <text evidence="4">Belongs to the histone H2A family.</text>
</comment>
<dbReference type="PROSITE" id="PS00046">
    <property type="entry name" value="HISTONE_H2A"/>
    <property type="match status" value="1"/>
</dbReference>
<keyword evidence="12" id="KW-0479">Metal-binding</keyword>
<accession>A0AAW0N4A5</accession>
<keyword evidence="6" id="KW-1017">Isopeptide bond</keyword>
<sequence>MSRAGPGQFWVRLKFTGGGAPPSRDFVGETLLLQSCWINASDVYSFIALPNKRDFEICFFREAPLRRFLEIQASNSTDPKWRDWTLESSIQIDTTNIVVKFWTGRIADEDIELYLRRYCSIIHQSKPVDKFGIWYGVRRYKVKINKDSNGHYVTIPNSISLGPYNGRIIYPGQIASCFICQSPDHQVRQCPLVKCWRCGDYGHRAKDCEAEALCSLCGEHGHTYFTCPKSHYNKLKSQPTSAQAANAQPNKSYAQALSGPSLNPSQFPDLQPSARDPPRPTAAPPAPPRTNKRDAVNHDKSHPVPSSKADPVRAAAVHLPPETSASAEEDPPDDGARPEQPQPVINERPPPSSAQPGPFKPPPGANERPGHAKTQTEKSSRTSDQPRSTKEQICDQHVTDQSRDHPPNSTTPCGLLYRHRTTPPRARLKCKGAGKARAKAKSRSSRAGLQFPVGRVHRLLRKGNYARARRSRSSRYLAAVLEYLTAEILELARRQEKRKTRKESYAIYVYKVLKQVHPDTGISSKAMSIMTPSSTTSSRGSAEGLPPGALQQALHITSREIQTAVRLLLPGELAKHAVSEGTKAVTKYTSSK</sequence>
<dbReference type="Pfam" id="PF00098">
    <property type="entry name" value="zf-CCHC"/>
    <property type="match status" value="2"/>
</dbReference>
<dbReference type="InterPro" id="IPR001878">
    <property type="entry name" value="Znf_CCHC"/>
</dbReference>
<dbReference type="InterPro" id="IPR002119">
    <property type="entry name" value="Histone_H2A"/>
</dbReference>
<dbReference type="InterPro" id="IPR055333">
    <property type="entry name" value="HISTONE_H2B_site"/>
</dbReference>